<reference evidence="1 2" key="1">
    <citation type="submission" date="2017-02" db="EMBL/GenBank/DDBJ databases">
        <title>Genomes of Trichoderma spp. with biocontrol activity.</title>
        <authorList>
            <person name="Gardiner D."/>
            <person name="Kazan K."/>
            <person name="Vos C."/>
            <person name="Harvey P."/>
        </authorList>
    </citation>
    <scope>NUCLEOTIDE SEQUENCE [LARGE SCALE GENOMIC DNA]</scope>
    <source>
        <strain evidence="1 2">A5MH</strain>
    </source>
</reference>
<dbReference type="OrthoDB" id="4886853at2759"/>
<protein>
    <recommendedName>
        <fullName evidence="3">SnoaL-like domain-containing protein</fullName>
    </recommendedName>
</protein>
<name>A0A2K0TN07_9HYPO</name>
<accession>A0A2K0TN07</accession>
<gene>
    <name evidence="1" type="ORF">TGAMA5MH_01847</name>
</gene>
<comment type="caution">
    <text evidence="1">The sequence shown here is derived from an EMBL/GenBank/DDBJ whole genome shotgun (WGS) entry which is preliminary data.</text>
</comment>
<dbReference type="Proteomes" id="UP000236546">
    <property type="component" value="Unassembled WGS sequence"/>
</dbReference>
<evidence type="ECO:0000313" key="2">
    <source>
        <dbReference type="Proteomes" id="UP000236546"/>
    </source>
</evidence>
<sequence length="147" mass="16689">MAASQNDKKSDLFNWVTEVWKKVLFQPDDEIAVNTFQKYFAKDIVIKINHDHVPREAYYGYITSTRAAYDLTLIYGKEVKVWESPNGGGSLVYDGALNYTDKKTGEEQTGHVIMVLDIRKDDNGEMRIVQTTEVVTRSEGSVKAFEG</sequence>
<evidence type="ECO:0008006" key="3">
    <source>
        <dbReference type="Google" id="ProtNLM"/>
    </source>
</evidence>
<evidence type="ECO:0000313" key="1">
    <source>
        <dbReference type="EMBL" id="PNP46894.1"/>
    </source>
</evidence>
<dbReference type="AlphaFoldDB" id="A0A2K0TN07"/>
<dbReference type="EMBL" id="MTYH01000014">
    <property type="protein sequence ID" value="PNP46894.1"/>
    <property type="molecule type" value="Genomic_DNA"/>
</dbReference>
<proteinExistence type="predicted"/>
<organism evidence="1 2">
    <name type="scientific">Trichoderma gamsii</name>
    <dbReference type="NCBI Taxonomy" id="398673"/>
    <lineage>
        <taxon>Eukaryota</taxon>
        <taxon>Fungi</taxon>
        <taxon>Dikarya</taxon>
        <taxon>Ascomycota</taxon>
        <taxon>Pezizomycotina</taxon>
        <taxon>Sordariomycetes</taxon>
        <taxon>Hypocreomycetidae</taxon>
        <taxon>Hypocreales</taxon>
        <taxon>Hypocreaceae</taxon>
        <taxon>Trichoderma</taxon>
    </lineage>
</organism>